<name>A0A6A6J4V3_WESOR</name>
<sequence length="702" mass="78734">MERQSFLKRRGDFGQSGDSKKAKTDGAPKMSFAERMMAKQGWKAGEGLGKEGTGIVNPITVQVRPTGVGLGSVKEKTAQQKAEEKRQAERRGEEYEDSSEEERQKRKRRNQIRKAAGVSSGASTPGAGRTKKKFTVDDIPEGLQVPPSLLSITDATGKEPKLLTADTLSLGAAVPAETTATKIAKRARMGLEAFSSAFNDLVEERKTLDFQEEALSRELEKIEEEIKRAERVAVATQGLREAQTWEDVIRHLEELQLQDLGYDPSLAIAAIHPFFKDIMSKWEPLETVLENIVLDLEKFPNVITRPKNTDREDFEKLRPQSTTPFETMMRAYFLPKMRAAIMVWDPYRESLSLIAVLAAWFPITPKFIRRSLLNQIITKLTTAVQAWNPRKSMKKRLTSQLPDLVIPWVPFLPGQHTDPQAASGLLSDTKRKFRALVDAWSLSRGLIPDLEKWRRLLGNTEFDRVLINYLLPKLAETLKLDFEVNPADQDMEPLESVLKWKPLFKLEIMGELIAVHVMPKLLAILHSWLTAEPSYAEIGQWLDWIKSQIPADINEQPAVAALWEEMLMLVHTALDMGERAKTDLPLPKAVTGLESSVPGSPRPTKPAVKEPPVAARTEVEEATFRDVVESWCSEESLLLIPLRKAHDLTGTPLFRITASAAGQGGVVVYMKGDVLYAQNKKDKNLWEPMGLEEALVQRAEGK</sequence>
<keyword evidence="6" id="KW-1185">Reference proteome</keyword>
<evidence type="ECO:0000256" key="3">
    <source>
        <dbReference type="SAM" id="MobiDB-lite"/>
    </source>
</evidence>
<evidence type="ECO:0000259" key="4">
    <source>
        <dbReference type="PROSITE" id="PS50174"/>
    </source>
</evidence>
<dbReference type="InterPro" id="IPR022783">
    <property type="entry name" value="GCFC_dom"/>
</dbReference>
<evidence type="ECO:0000313" key="5">
    <source>
        <dbReference type="EMBL" id="KAF2271610.1"/>
    </source>
</evidence>
<feature type="coiled-coil region" evidence="2">
    <location>
        <begin position="205"/>
        <end position="239"/>
    </location>
</feature>
<dbReference type="OrthoDB" id="4822at2759"/>
<keyword evidence="2" id="KW-0175">Coiled coil</keyword>
<dbReference type="GO" id="GO:0000390">
    <property type="term" value="P:spliceosomal complex disassembly"/>
    <property type="evidence" value="ECO:0007669"/>
    <property type="project" value="InterPro"/>
</dbReference>
<dbReference type="Proteomes" id="UP000800097">
    <property type="component" value="Unassembled WGS sequence"/>
</dbReference>
<dbReference type="InterPro" id="IPR000467">
    <property type="entry name" value="G_patch_dom"/>
</dbReference>
<dbReference type="GeneID" id="54554464"/>
<dbReference type="PANTHER" id="PTHR23329">
    <property type="entry name" value="TUFTELIN-INTERACTING PROTEIN 11-RELATED"/>
    <property type="match status" value="1"/>
</dbReference>
<dbReference type="RefSeq" id="XP_033649149.1">
    <property type="nucleotide sequence ID" value="XM_033801289.1"/>
</dbReference>
<dbReference type="AlphaFoldDB" id="A0A6A6J4V3"/>
<dbReference type="InterPro" id="IPR045211">
    <property type="entry name" value="TFP11/STIP/Ntr1"/>
</dbReference>
<protein>
    <submittedName>
        <fullName evidence="5">TFP11-domain-containing protein</fullName>
    </submittedName>
</protein>
<feature type="compositionally biased region" description="Basic and acidic residues" evidence="3">
    <location>
        <begin position="73"/>
        <end position="93"/>
    </location>
</feature>
<dbReference type="SMART" id="SM00443">
    <property type="entry name" value="G_patch"/>
    <property type="match status" value="1"/>
</dbReference>
<reference evidence="5" key="1">
    <citation type="journal article" date="2020" name="Stud. Mycol.">
        <title>101 Dothideomycetes genomes: a test case for predicting lifestyles and emergence of pathogens.</title>
        <authorList>
            <person name="Haridas S."/>
            <person name="Albert R."/>
            <person name="Binder M."/>
            <person name="Bloem J."/>
            <person name="Labutti K."/>
            <person name="Salamov A."/>
            <person name="Andreopoulos B."/>
            <person name="Baker S."/>
            <person name="Barry K."/>
            <person name="Bills G."/>
            <person name="Bluhm B."/>
            <person name="Cannon C."/>
            <person name="Castanera R."/>
            <person name="Culley D."/>
            <person name="Daum C."/>
            <person name="Ezra D."/>
            <person name="Gonzalez J."/>
            <person name="Henrissat B."/>
            <person name="Kuo A."/>
            <person name="Liang C."/>
            <person name="Lipzen A."/>
            <person name="Lutzoni F."/>
            <person name="Magnuson J."/>
            <person name="Mondo S."/>
            <person name="Nolan M."/>
            <person name="Ohm R."/>
            <person name="Pangilinan J."/>
            <person name="Park H.-J."/>
            <person name="Ramirez L."/>
            <person name="Alfaro M."/>
            <person name="Sun H."/>
            <person name="Tritt A."/>
            <person name="Yoshinaga Y."/>
            <person name="Zwiers L.-H."/>
            <person name="Turgeon B."/>
            <person name="Goodwin S."/>
            <person name="Spatafora J."/>
            <person name="Crous P."/>
            <person name="Grigoriev I."/>
        </authorList>
    </citation>
    <scope>NUCLEOTIDE SEQUENCE</scope>
    <source>
        <strain evidence="5">CBS 379.55</strain>
    </source>
</reference>
<evidence type="ECO:0000256" key="2">
    <source>
        <dbReference type="SAM" id="Coils"/>
    </source>
</evidence>
<feature type="compositionally biased region" description="Basic and acidic residues" evidence="3">
    <location>
        <begin position="1"/>
        <end position="26"/>
    </location>
</feature>
<accession>A0A6A6J4V3</accession>
<feature type="domain" description="G-patch" evidence="4">
    <location>
        <begin position="29"/>
        <end position="75"/>
    </location>
</feature>
<organism evidence="5 6">
    <name type="scientific">Westerdykella ornata</name>
    <dbReference type="NCBI Taxonomy" id="318751"/>
    <lineage>
        <taxon>Eukaryota</taxon>
        <taxon>Fungi</taxon>
        <taxon>Dikarya</taxon>
        <taxon>Ascomycota</taxon>
        <taxon>Pezizomycotina</taxon>
        <taxon>Dothideomycetes</taxon>
        <taxon>Pleosporomycetidae</taxon>
        <taxon>Pleosporales</taxon>
        <taxon>Sporormiaceae</taxon>
        <taxon>Westerdykella</taxon>
    </lineage>
</organism>
<dbReference type="PROSITE" id="PS50174">
    <property type="entry name" value="G_PATCH"/>
    <property type="match status" value="1"/>
</dbReference>
<feature type="region of interest" description="Disordered" evidence="3">
    <location>
        <begin position="1"/>
        <end position="134"/>
    </location>
</feature>
<feature type="region of interest" description="Disordered" evidence="3">
    <location>
        <begin position="591"/>
        <end position="614"/>
    </location>
</feature>
<dbReference type="Pfam" id="PF01585">
    <property type="entry name" value="G-patch"/>
    <property type="match status" value="1"/>
</dbReference>
<gene>
    <name evidence="5" type="ORF">EI97DRAFT_462660</name>
</gene>
<proteinExistence type="inferred from homology"/>
<evidence type="ECO:0000256" key="1">
    <source>
        <dbReference type="ARBA" id="ARBA00010900"/>
    </source>
</evidence>
<comment type="similarity">
    <text evidence="1">Belongs to the TFP11/STIP family.</text>
</comment>
<dbReference type="EMBL" id="ML986536">
    <property type="protein sequence ID" value="KAF2271610.1"/>
    <property type="molecule type" value="Genomic_DNA"/>
</dbReference>
<dbReference type="GO" id="GO:0003676">
    <property type="term" value="F:nucleic acid binding"/>
    <property type="evidence" value="ECO:0007669"/>
    <property type="project" value="InterPro"/>
</dbReference>
<dbReference type="GO" id="GO:0071008">
    <property type="term" value="C:U2-type post-mRNA release spliceosomal complex"/>
    <property type="evidence" value="ECO:0007669"/>
    <property type="project" value="TreeGrafter"/>
</dbReference>
<dbReference type="PANTHER" id="PTHR23329:SF1">
    <property type="entry name" value="TUFTELIN-INTERACTING PROTEIN 11"/>
    <property type="match status" value="1"/>
</dbReference>
<dbReference type="Pfam" id="PF07842">
    <property type="entry name" value="GCFC"/>
    <property type="match status" value="1"/>
</dbReference>
<evidence type="ECO:0000313" key="6">
    <source>
        <dbReference type="Proteomes" id="UP000800097"/>
    </source>
</evidence>